<proteinExistence type="predicted"/>
<dbReference type="EMBL" id="QGKV02000649">
    <property type="protein sequence ID" value="KAF3577519.1"/>
    <property type="molecule type" value="Genomic_DNA"/>
</dbReference>
<evidence type="ECO:0000313" key="2">
    <source>
        <dbReference type="Proteomes" id="UP000266723"/>
    </source>
</evidence>
<reference evidence="1 2" key="1">
    <citation type="journal article" date="2020" name="BMC Genomics">
        <title>Intraspecific diversification of the crop wild relative Brassica cretica Lam. using demographic model selection.</title>
        <authorList>
            <person name="Kioukis A."/>
            <person name="Michalopoulou V.A."/>
            <person name="Briers L."/>
            <person name="Pirintsos S."/>
            <person name="Studholme D.J."/>
            <person name="Pavlidis P."/>
            <person name="Sarris P.F."/>
        </authorList>
    </citation>
    <scope>NUCLEOTIDE SEQUENCE [LARGE SCALE GENOMIC DNA]</scope>
    <source>
        <strain evidence="2">cv. PFS-1207/04</strain>
    </source>
</reference>
<dbReference type="Proteomes" id="UP000266723">
    <property type="component" value="Unassembled WGS sequence"/>
</dbReference>
<evidence type="ECO:0000313" key="1">
    <source>
        <dbReference type="EMBL" id="KAF3577519.1"/>
    </source>
</evidence>
<evidence type="ECO:0008006" key="3">
    <source>
        <dbReference type="Google" id="ProtNLM"/>
    </source>
</evidence>
<name>A0ABQ7DHC4_BRACR</name>
<organism evidence="1 2">
    <name type="scientific">Brassica cretica</name>
    <name type="common">Mustard</name>
    <dbReference type="NCBI Taxonomy" id="69181"/>
    <lineage>
        <taxon>Eukaryota</taxon>
        <taxon>Viridiplantae</taxon>
        <taxon>Streptophyta</taxon>
        <taxon>Embryophyta</taxon>
        <taxon>Tracheophyta</taxon>
        <taxon>Spermatophyta</taxon>
        <taxon>Magnoliopsida</taxon>
        <taxon>eudicotyledons</taxon>
        <taxon>Gunneridae</taxon>
        <taxon>Pentapetalae</taxon>
        <taxon>rosids</taxon>
        <taxon>malvids</taxon>
        <taxon>Brassicales</taxon>
        <taxon>Brassicaceae</taxon>
        <taxon>Brassiceae</taxon>
        <taxon>Brassica</taxon>
    </lineage>
</organism>
<keyword evidence="2" id="KW-1185">Reference proteome</keyword>
<gene>
    <name evidence="1" type="ORF">DY000_02033080</name>
</gene>
<accession>A0ABQ7DHC4</accession>
<comment type="caution">
    <text evidence="1">The sequence shown here is derived from an EMBL/GenBank/DDBJ whole genome shotgun (WGS) entry which is preliminary data.</text>
</comment>
<protein>
    <recommendedName>
        <fullName evidence="3">Nudix hydrolase domain-containing protein</fullName>
    </recommendedName>
</protein>
<sequence>MSTKRRTSSWECERIRNISGTAGLERIPSGDVSEALAEVLREETRSLGHPLMDCPIIKDPDSIAHLVRHFKPVGFLHPSLQNMTECDTYVKMDVAHSKDTLRSDELYEMKKLVHELKLSSKHAALVMFATAPRSQQSFRDLRIFEVFVWSSSARTRLQLFAAHLVIMLTLFSGAGGGKLGNSSSVSLLILLEVTFVFPSACRHSSVECLFRLWKVQYLLGLKFDGMLWGELFSREGMLTSSSRLLGGRRFPARVVFVCTIPFFQGDDFFFMLRNMKPDRVHPRW</sequence>